<dbReference type="SMART" id="SM00490">
    <property type="entry name" value="HELICc"/>
    <property type="match status" value="1"/>
</dbReference>
<name>A7SUV1_NEMVE</name>
<evidence type="ECO:0000256" key="3">
    <source>
        <dbReference type="ARBA" id="ARBA00022741"/>
    </source>
</evidence>
<dbReference type="SUPFAM" id="SSF52540">
    <property type="entry name" value="P-loop containing nucleoside triphosphate hydrolases"/>
    <property type="match status" value="2"/>
</dbReference>
<evidence type="ECO:0000259" key="11">
    <source>
        <dbReference type="PROSITE" id="PS51194"/>
    </source>
</evidence>
<dbReference type="EMBL" id="DS469820">
    <property type="protein sequence ID" value="EDO32522.1"/>
    <property type="molecule type" value="Genomic_DNA"/>
</dbReference>
<keyword evidence="4" id="KW-0378">Hydrolase</keyword>
<evidence type="ECO:0000313" key="12">
    <source>
        <dbReference type="EMBL" id="EDO32522.1"/>
    </source>
</evidence>
<dbReference type="InterPro" id="IPR038718">
    <property type="entry name" value="SNF2-like_sf"/>
</dbReference>
<dbReference type="CDD" id="cd18793">
    <property type="entry name" value="SF2_C_SNF"/>
    <property type="match status" value="1"/>
</dbReference>
<keyword evidence="13" id="KW-1185">Reference proteome</keyword>
<gene>
    <name evidence="12" type="ORF">NEMVEDRAFT_v1g133031</name>
</gene>
<dbReference type="PANTHER" id="PTHR45797:SF1">
    <property type="entry name" value="HELICASE ARIP4"/>
    <property type="match status" value="1"/>
</dbReference>
<dbReference type="InterPro" id="IPR014001">
    <property type="entry name" value="Helicase_ATP-bd"/>
</dbReference>
<dbReference type="PROSITE" id="PS51192">
    <property type="entry name" value="HELICASE_ATP_BIND_1"/>
    <property type="match status" value="1"/>
</dbReference>
<evidence type="ECO:0000256" key="5">
    <source>
        <dbReference type="ARBA" id="ARBA00022806"/>
    </source>
</evidence>
<dbReference type="Pfam" id="PF00271">
    <property type="entry name" value="Helicase_C"/>
    <property type="match status" value="1"/>
</dbReference>
<keyword evidence="6" id="KW-0067">ATP-binding</keyword>
<feature type="compositionally biased region" description="Low complexity" evidence="9">
    <location>
        <begin position="355"/>
        <end position="369"/>
    </location>
</feature>
<dbReference type="GO" id="GO:0005634">
    <property type="term" value="C:nucleus"/>
    <property type="evidence" value="ECO:0007669"/>
    <property type="project" value="UniProtKB-SubCell"/>
</dbReference>
<accession>A7SUV1</accession>
<evidence type="ECO:0000256" key="9">
    <source>
        <dbReference type="SAM" id="MobiDB-lite"/>
    </source>
</evidence>
<organism evidence="12 13">
    <name type="scientific">Nematostella vectensis</name>
    <name type="common">Starlet sea anemone</name>
    <dbReference type="NCBI Taxonomy" id="45351"/>
    <lineage>
        <taxon>Eukaryota</taxon>
        <taxon>Metazoa</taxon>
        <taxon>Cnidaria</taxon>
        <taxon>Anthozoa</taxon>
        <taxon>Hexacorallia</taxon>
        <taxon>Actiniaria</taxon>
        <taxon>Edwardsiidae</taxon>
        <taxon>Nematostella</taxon>
    </lineage>
</organism>
<feature type="domain" description="Helicase ATP-binding" evidence="10">
    <location>
        <begin position="18"/>
        <end position="218"/>
    </location>
</feature>
<dbReference type="Proteomes" id="UP000001593">
    <property type="component" value="Unassembled WGS sequence"/>
</dbReference>
<keyword evidence="5" id="KW-0347">Helicase</keyword>
<dbReference type="SMART" id="SM00487">
    <property type="entry name" value="DEXDc"/>
    <property type="match status" value="1"/>
</dbReference>
<dbReference type="InterPro" id="IPR001650">
    <property type="entry name" value="Helicase_C-like"/>
</dbReference>
<feature type="region of interest" description="Disordered" evidence="9">
    <location>
        <begin position="341"/>
        <end position="371"/>
    </location>
</feature>
<keyword evidence="7" id="KW-0238">DNA-binding</keyword>
<dbReference type="Pfam" id="PF00176">
    <property type="entry name" value="SNF2-rel_dom"/>
    <property type="match status" value="1"/>
</dbReference>
<dbReference type="InParanoid" id="A7SUV1"/>
<dbReference type="Gene3D" id="3.40.50.10810">
    <property type="entry name" value="Tandem AAA-ATPase domain"/>
    <property type="match status" value="1"/>
</dbReference>
<dbReference type="GO" id="GO:0005524">
    <property type="term" value="F:ATP binding"/>
    <property type="evidence" value="ECO:0007669"/>
    <property type="project" value="UniProtKB-KW"/>
</dbReference>
<dbReference type="InterPro" id="IPR000330">
    <property type="entry name" value="SNF2_N"/>
</dbReference>
<dbReference type="PANTHER" id="PTHR45797">
    <property type="entry name" value="RAD54-LIKE"/>
    <property type="match status" value="1"/>
</dbReference>
<comment type="subcellular location">
    <subcellularLocation>
        <location evidence="1">Nucleus</location>
    </subcellularLocation>
</comment>
<reference evidence="12 13" key="1">
    <citation type="journal article" date="2007" name="Science">
        <title>Sea anemone genome reveals ancestral eumetazoan gene repertoire and genomic organization.</title>
        <authorList>
            <person name="Putnam N.H."/>
            <person name="Srivastava M."/>
            <person name="Hellsten U."/>
            <person name="Dirks B."/>
            <person name="Chapman J."/>
            <person name="Salamov A."/>
            <person name="Terry A."/>
            <person name="Shapiro H."/>
            <person name="Lindquist E."/>
            <person name="Kapitonov V.V."/>
            <person name="Jurka J."/>
            <person name="Genikhovich G."/>
            <person name="Grigoriev I.V."/>
            <person name="Lucas S.M."/>
            <person name="Steele R.E."/>
            <person name="Finnerty J.R."/>
            <person name="Technau U."/>
            <person name="Martindale M.Q."/>
            <person name="Rokhsar D.S."/>
        </authorList>
    </citation>
    <scope>NUCLEOTIDE SEQUENCE [LARGE SCALE GENOMIC DNA]</scope>
    <source>
        <strain evidence="13">CH2 X CH6</strain>
    </source>
</reference>
<dbReference type="eggNOG" id="KOG1016">
    <property type="taxonomic scope" value="Eukaryota"/>
</dbReference>
<keyword evidence="8" id="KW-0539">Nucleus</keyword>
<evidence type="ECO:0000256" key="1">
    <source>
        <dbReference type="ARBA" id="ARBA00004123"/>
    </source>
</evidence>
<evidence type="ECO:0000256" key="4">
    <source>
        <dbReference type="ARBA" id="ARBA00022801"/>
    </source>
</evidence>
<dbReference type="HOGENOM" id="CLU_000315_11_3_1"/>
<sequence>QIGGIRFLYDNLIETLARCNISAGFGCILAHCMGLGKTLQVVAFVDIFLRHTTAKKVLCIVPINTIQNWLSEFNSWLPGKPSEEMSENGEPIRDYNVRYREFKVFLLGDNQKSTVARAKVIGEWNESGGVLLIGYELYRILALSTPCMASNKCIQKALCKPGPDLVICDEGHRIKNNQANISHALKKIKTRRRVVLTGYPLQNNLVEYWCMVDFVRPNFLGNRHEFSNMFERPIMNGQCCDSTPADMKLMRFRAHVLHSLLEGFVQRRSQSVLMKALPPKNEHVILVNMSSIQSQLYKAYIDYLLKSVGHLNPIKGFHTCMKIWNHPDIFFSTLEGKTDSQRNDSPLTLPDQEDSNSGLASSLPSSSQSVDQTPIFSNLDWAKQIMRNYKPFIAEQGGKMVLLFEIIEESLKLGEKILIFSQSLSTLSIIEEFLNSRVVPFFPGRQSDPSTKWARNKSYFRLDGSTSAQERERLINAFNDNSSNEVLLFMLSTRAGCLGVNLVGASRVVVFDSSWNPCHDVQAVCRVYRYGQVRPCHIYRLIATGTMEKKIYDRQVSKQGVANRVVDELNPEANFTKQEIMSLICEEVGFKPWMDLSGTLLLLKLNILFSQPFFFLQVPFKHESLLVDKKELKLAKEEKREAKKGRTLCMSQHVMQHVK</sequence>
<evidence type="ECO:0000256" key="7">
    <source>
        <dbReference type="ARBA" id="ARBA00023125"/>
    </source>
</evidence>
<evidence type="ECO:0000313" key="13">
    <source>
        <dbReference type="Proteomes" id="UP000001593"/>
    </source>
</evidence>
<evidence type="ECO:0000256" key="2">
    <source>
        <dbReference type="ARBA" id="ARBA00007025"/>
    </source>
</evidence>
<dbReference type="InterPro" id="IPR049730">
    <property type="entry name" value="SNF2/RAD54-like_C"/>
</dbReference>
<dbReference type="GO" id="GO:0003677">
    <property type="term" value="F:DNA binding"/>
    <property type="evidence" value="ECO:0007669"/>
    <property type="project" value="UniProtKB-KW"/>
</dbReference>
<feature type="domain" description="Helicase C-terminal" evidence="11">
    <location>
        <begin position="405"/>
        <end position="572"/>
    </location>
</feature>
<dbReference type="GO" id="GO:0016887">
    <property type="term" value="F:ATP hydrolysis activity"/>
    <property type="evidence" value="ECO:0007669"/>
    <property type="project" value="InterPro"/>
</dbReference>
<dbReference type="InterPro" id="IPR044574">
    <property type="entry name" value="ARIP4-like"/>
</dbReference>
<evidence type="ECO:0000259" key="10">
    <source>
        <dbReference type="PROSITE" id="PS51192"/>
    </source>
</evidence>
<dbReference type="GO" id="GO:0004386">
    <property type="term" value="F:helicase activity"/>
    <property type="evidence" value="ECO:0007669"/>
    <property type="project" value="UniProtKB-KW"/>
</dbReference>
<dbReference type="Gene3D" id="3.40.50.300">
    <property type="entry name" value="P-loop containing nucleotide triphosphate hydrolases"/>
    <property type="match status" value="1"/>
</dbReference>
<comment type="similarity">
    <text evidence="2">Belongs to the SNF2/RAD54 helicase family.</text>
</comment>
<dbReference type="PhylomeDB" id="A7SUV1"/>
<protein>
    <submittedName>
        <fullName evidence="12">Uncharacterized protein</fullName>
    </submittedName>
</protein>
<keyword evidence="3" id="KW-0547">Nucleotide-binding</keyword>
<proteinExistence type="inferred from homology"/>
<dbReference type="AlphaFoldDB" id="A7SUV1"/>
<dbReference type="PROSITE" id="PS51194">
    <property type="entry name" value="HELICASE_CTER"/>
    <property type="match status" value="1"/>
</dbReference>
<dbReference type="InterPro" id="IPR027417">
    <property type="entry name" value="P-loop_NTPase"/>
</dbReference>
<evidence type="ECO:0000256" key="8">
    <source>
        <dbReference type="ARBA" id="ARBA00023242"/>
    </source>
</evidence>
<dbReference type="STRING" id="45351.A7SUV1"/>
<dbReference type="OMA" id="CATERDA"/>
<feature type="non-terminal residue" evidence="12">
    <location>
        <position position="659"/>
    </location>
</feature>
<evidence type="ECO:0000256" key="6">
    <source>
        <dbReference type="ARBA" id="ARBA00022840"/>
    </source>
</evidence>